<dbReference type="RefSeq" id="WP_382398779.1">
    <property type="nucleotide sequence ID" value="NZ_JBHTNH010000009.1"/>
</dbReference>
<gene>
    <name evidence="4" type="ORF">ACFQ4A_06490</name>
</gene>
<dbReference type="NCBIfam" id="TIGR00787">
    <property type="entry name" value="dctP"/>
    <property type="match status" value="1"/>
</dbReference>
<reference evidence="5" key="1">
    <citation type="journal article" date="2019" name="Int. J. Syst. Evol. Microbiol.">
        <title>The Global Catalogue of Microorganisms (GCM) 10K type strain sequencing project: providing services to taxonomists for standard genome sequencing and annotation.</title>
        <authorList>
            <consortium name="The Broad Institute Genomics Platform"/>
            <consortium name="The Broad Institute Genome Sequencing Center for Infectious Disease"/>
            <person name="Wu L."/>
            <person name="Ma J."/>
        </authorList>
    </citation>
    <scope>NUCLEOTIDE SEQUENCE [LARGE SCALE GENOMIC DNA]</scope>
    <source>
        <strain evidence="5">CCUG 54822</strain>
    </source>
</reference>
<name>A0ABW3ZSK2_9BACI</name>
<comment type="similarity">
    <text evidence="1">Belongs to the bacterial solute-binding protein 7 family.</text>
</comment>
<keyword evidence="3" id="KW-0732">Signal</keyword>
<dbReference type="CDD" id="cd13603">
    <property type="entry name" value="PBP2_TRAP_Siap_TeaA_like"/>
    <property type="match status" value="1"/>
</dbReference>
<dbReference type="InterPro" id="IPR038404">
    <property type="entry name" value="TRAP_DctP_sf"/>
</dbReference>
<evidence type="ECO:0000256" key="2">
    <source>
        <dbReference type="ARBA" id="ARBA00022448"/>
    </source>
</evidence>
<dbReference type="PANTHER" id="PTHR33376:SF7">
    <property type="entry name" value="C4-DICARBOXYLATE-BINDING PROTEIN DCTB"/>
    <property type="match status" value="1"/>
</dbReference>
<dbReference type="Proteomes" id="UP001597178">
    <property type="component" value="Unassembled WGS sequence"/>
</dbReference>
<accession>A0ABW3ZSK2</accession>
<dbReference type="Gene3D" id="3.40.190.170">
    <property type="entry name" value="Bacterial extracellular solute-binding protein, family 7"/>
    <property type="match status" value="1"/>
</dbReference>
<dbReference type="Pfam" id="PF03480">
    <property type="entry name" value="DctP"/>
    <property type="match status" value="1"/>
</dbReference>
<proteinExistence type="inferred from homology"/>
<dbReference type="PANTHER" id="PTHR33376">
    <property type="match status" value="1"/>
</dbReference>
<dbReference type="EMBL" id="JBHTNH010000009">
    <property type="protein sequence ID" value="MFD1361316.1"/>
    <property type="molecule type" value="Genomic_DNA"/>
</dbReference>
<keyword evidence="5" id="KW-1185">Reference proteome</keyword>
<dbReference type="InterPro" id="IPR004682">
    <property type="entry name" value="TRAP_DctP"/>
</dbReference>
<dbReference type="NCBIfam" id="NF037995">
    <property type="entry name" value="TRAP_S1"/>
    <property type="match status" value="1"/>
</dbReference>
<sequence>MRLGFKVPSIILIFCIVFVGCSNESTTNESNANENQDTNSEEPVVLKFNNTSTSQPHRDFGELFASLIEEKTEGRIEVETYFGDAIAEYGIQPVLTGTVDFNQIIPSNAADLSPKLSLFDAPYIYNDLEHALKAVDPRSPIVEEVNKEIEDEGLRFITAYPMGFRHITSNKEIKSVDDLNGLKIRVVPSEIYQDTISAFGAAPTPMPFSEVATSLTTGVIDGQENPLSAVVPNGIHEMQDYIIETEHLMSLAGIFMNNEKYEQLSSEDQDALLDAATEGTNQLANDIKEQENQWRNEAEEAGVNIIGEDNGLQLEEFKEKGDEVNEQYKDSWGELYNQIIEMGD</sequence>
<evidence type="ECO:0000313" key="5">
    <source>
        <dbReference type="Proteomes" id="UP001597178"/>
    </source>
</evidence>
<protein>
    <submittedName>
        <fullName evidence="4">TRAP transporter substrate-binding protein</fullName>
    </submittedName>
</protein>
<dbReference type="InterPro" id="IPR018389">
    <property type="entry name" value="DctP_fam"/>
</dbReference>
<organism evidence="4 5">
    <name type="scientific">Lentibacillus salinarum</name>
    <dbReference type="NCBI Taxonomy" id="446820"/>
    <lineage>
        <taxon>Bacteria</taxon>
        <taxon>Bacillati</taxon>
        <taxon>Bacillota</taxon>
        <taxon>Bacilli</taxon>
        <taxon>Bacillales</taxon>
        <taxon>Bacillaceae</taxon>
        <taxon>Lentibacillus</taxon>
    </lineage>
</organism>
<keyword evidence="2" id="KW-0813">Transport</keyword>
<comment type="caution">
    <text evidence="4">The sequence shown here is derived from an EMBL/GenBank/DDBJ whole genome shotgun (WGS) entry which is preliminary data.</text>
</comment>
<evidence type="ECO:0000313" key="4">
    <source>
        <dbReference type="EMBL" id="MFD1361316.1"/>
    </source>
</evidence>
<evidence type="ECO:0000256" key="3">
    <source>
        <dbReference type="ARBA" id="ARBA00022729"/>
    </source>
</evidence>
<evidence type="ECO:0000256" key="1">
    <source>
        <dbReference type="ARBA" id="ARBA00009023"/>
    </source>
</evidence>
<dbReference type="PROSITE" id="PS51257">
    <property type="entry name" value="PROKAR_LIPOPROTEIN"/>
    <property type="match status" value="1"/>
</dbReference>